<feature type="transmembrane region" description="Helical" evidence="6">
    <location>
        <begin position="125"/>
        <end position="152"/>
    </location>
</feature>
<dbReference type="PANTHER" id="PTHR31272">
    <property type="entry name" value="CYTOCHROME C-TYPE BIOGENESIS PROTEIN HI_1454-RELATED"/>
    <property type="match status" value="1"/>
</dbReference>
<dbReference type="EMBL" id="QUMS01000003">
    <property type="protein sequence ID" value="REG07144.1"/>
    <property type="molecule type" value="Genomic_DNA"/>
</dbReference>
<feature type="transmembrane region" description="Helical" evidence="6">
    <location>
        <begin position="206"/>
        <end position="227"/>
    </location>
</feature>
<sequence length="228" mass="24724">MDLSQIITAIGIGLLATTSPCVFPLYPGYLAYLSANQGRAQDEKSRTRTVFLGFFVLLGVLVMMLIMGFAISLLSLSISRVLSVVVPLVDLILIVLGVMLILNINPFKQLPQIHVPALAHPFANAFLYGLLYGPIAFPCSGPLVISIFALSLKSTLLLARVATFFWFGLGFGLPLLVLSLLGGALQRPITIFFARHSRWVNLVSGLLILGLGIYDLIINWASISAAYF</sequence>
<dbReference type="Proteomes" id="UP000256388">
    <property type="component" value="Unassembled WGS sequence"/>
</dbReference>
<keyword evidence="5 6" id="KW-0472">Membrane</keyword>
<feature type="transmembrane region" description="Helical" evidence="6">
    <location>
        <begin position="164"/>
        <end position="185"/>
    </location>
</feature>
<evidence type="ECO:0000256" key="3">
    <source>
        <dbReference type="ARBA" id="ARBA00022692"/>
    </source>
</evidence>
<keyword evidence="9" id="KW-1185">Reference proteome</keyword>
<dbReference type="InterPro" id="IPR051790">
    <property type="entry name" value="Cytochrome_c-biogenesis_DsbD"/>
</dbReference>
<comment type="similarity">
    <text evidence="2">Belongs to the DsbD family.</text>
</comment>
<protein>
    <submittedName>
        <fullName evidence="8">Cytochrome c-type biogenesis protein</fullName>
    </submittedName>
</protein>
<dbReference type="PANTHER" id="PTHR31272:SF9">
    <property type="entry name" value="BLL1027 PROTEIN"/>
    <property type="match status" value="1"/>
</dbReference>
<comment type="subcellular location">
    <subcellularLocation>
        <location evidence="1">Membrane</location>
        <topology evidence="1">Multi-pass membrane protein</topology>
    </subcellularLocation>
</comment>
<name>A0A347ZVW7_9CHLR</name>
<evidence type="ECO:0000256" key="4">
    <source>
        <dbReference type="ARBA" id="ARBA00022989"/>
    </source>
</evidence>
<dbReference type="AlphaFoldDB" id="A0A347ZVW7"/>
<evidence type="ECO:0000256" key="1">
    <source>
        <dbReference type="ARBA" id="ARBA00004141"/>
    </source>
</evidence>
<reference evidence="8 9" key="1">
    <citation type="submission" date="2018-08" db="EMBL/GenBank/DDBJ databases">
        <title>Genomic Encyclopedia of Type Strains, Phase IV (KMG-IV): sequencing the most valuable type-strain genomes for metagenomic binning, comparative biology and taxonomic classification.</title>
        <authorList>
            <person name="Goeker M."/>
        </authorList>
    </citation>
    <scope>NUCLEOTIDE SEQUENCE [LARGE SCALE GENOMIC DNA]</scope>
    <source>
        <strain evidence="8 9">DSM 23923</strain>
    </source>
</reference>
<comment type="caution">
    <text evidence="8">The sequence shown here is derived from an EMBL/GenBank/DDBJ whole genome shotgun (WGS) entry which is preliminary data.</text>
</comment>
<accession>A0A347ZVW7</accession>
<evidence type="ECO:0000256" key="5">
    <source>
        <dbReference type="ARBA" id="ARBA00023136"/>
    </source>
</evidence>
<keyword evidence="3 6" id="KW-0812">Transmembrane</keyword>
<feature type="transmembrane region" description="Helical" evidence="6">
    <location>
        <begin position="50"/>
        <end position="78"/>
    </location>
</feature>
<feature type="domain" description="Cytochrome C biogenesis protein transmembrane" evidence="7">
    <location>
        <begin position="6"/>
        <end position="185"/>
    </location>
</feature>
<evidence type="ECO:0000256" key="6">
    <source>
        <dbReference type="SAM" id="Phobius"/>
    </source>
</evidence>
<keyword evidence="4 6" id="KW-1133">Transmembrane helix</keyword>
<feature type="transmembrane region" description="Helical" evidence="6">
    <location>
        <begin position="6"/>
        <end position="29"/>
    </location>
</feature>
<dbReference type="RefSeq" id="WP_116225621.1">
    <property type="nucleotide sequence ID" value="NZ_AP018437.1"/>
</dbReference>
<feature type="transmembrane region" description="Helical" evidence="6">
    <location>
        <begin position="84"/>
        <end position="104"/>
    </location>
</feature>
<dbReference type="OrthoDB" id="166984at2"/>
<evidence type="ECO:0000259" key="7">
    <source>
        <dbReference type="Pfam" id="PF02683"/>
    </source>
</evidence>
<gene>
    <name evidence="8" type="ORF">DFR64_2348</name>
</gene>
<dbReference type="GO" id="GO:0017004">
    <property type="term" value="P:cytochrome complex assembly"/>
    <property type="evidence" value="ECO:0007669"/>
    <property type="project" value="InterPro"/>
</dbReference>
<dbReference type="GO" id="GO:0016020">
    <property type="term" value="C:membrane"/>
    <property type="evidence" value="ECO:0007669"/>
    <property type="project" value="UniProtKB-SubCell"/>
</dbReference>
<evidence type="ECO:0000256" key="2">
    <source>
        <dbReference type="ARBA" id="ARBA00006143"/>
    </source>
</evidence>
<dbReference type="InterPro" id="IPR003834">
    <property type="entry name" value="Cyt_c_assmbl_TM_dom"/>
</dbReference>
<organism evidence="8 9">
    <name type="scientific">Pelolinea submarina</name>
    <dbReference type="NCBI Taxonomy" id="913107"/>
    <lineage>
        <taxon>Bacteria</taxon>
        <taxon>Bacillati</taxon>
        <taxon>Chloroflexota</taxon>
        <taxon>Anaerolineae</taxon>
        <taxon>Anaerolineales</taxon>
        <taxon>Anaerolineaceae</taxon>
        <taxon>Pelolinea</taxon>
    </lineage>
</organism>
<evidence type="ECO:0000313" key="9">
    <source>
        <dbReference type="Proteomes" id="UP000256388"/>
    </source>
</evidence>
<evidence type="ECO:0000313" key="8">
    <source>
        <dbReference type="EMBL" id="REG07144.1"/>
    </source>
</evidence>
<proteinExistence type="inferred from homology"/>
<dbReference type="Pfam" id="PF02683">
    <property type="entry name" value="DsbD_TM"/>
    <property type="match status" value="1"/>
</dbReference>